<dbReference type="OrthoDB" id="8673349at2"/>
<dbReference type="InterPro" id="IPR032466">
    <property type="entry name" value="Metal_Hydrolase"/>
</dbReference>
<dbReference type="InterPro" id="IPR006680">
    <property type="entry name" value="Amidohydro-rel"/>
</dbReference>
<dbReference type="RefSeq" id="WP_085221233.1">
    <property type="nucleotide sequence ID" value="NZ_AP022576.1"/>
</dbReference>
<evidence type="ECO:0000313" key="4">
    <source>
        <dbReference type="Proteomes" id="UP000193010"/>
    </source>
</evidence>
<comment type="caution">
    <text evidence="3">The sequence shown here is derived from an EMBL/GenBank/DDBJ whole genome shotgun (WGS) entry which is preliminary data.</text>
</comment>
<gene>
    <name evidence="3" type="ORF">AWC05_14570</name>
</gene>
<dbReference type="GO" id="GO:0016787">
    <property type="term" value="F:hydrolase activity"/>
    <property type="evidence" value="ECO:0007669"/>
    <property type="project" value="UniProtKB-KW"/>
</dbReference>
<protein>
    <submittedName>
        <fullName evidence="3">Amidohydrolase</fullName>
    </submittedName>
</protein>
<dbReference type="STRING" id="292462.AWC05_14570"/>
<keyword evidence="4" id="KW-1185">Reference proteome</keyword>
<keyword evidence="1" id="KW-0456">Lyase</keyword>
<dbReference type="GO" id="GO:0019748">
    <property type="term" value="P:secondary metabolic process"/>
    <property type="evidence" value="ECO:0007669"/>
    <property type="project" value="TreeGrafter"/>
</dbReference>
<feature type="domain" description="Amidohydrolase-related" evidence="2">
    <location>
        <begin position="96"/>
        <end position="393"/>
    </location>
</feature>
<dbReference type="Gene3D" id="3.20.20.140">
    <property type="entry name" value="Metal-dependent hydrolases"/>
    <property type="match status" value="1"/>
</dbReference>
<dbReference type="AlphaFoldDB" id="A0A1X1UF43"/>
<dbReference type="GO" id="GO:0016831">
    <property type="term" value="F:carboxy-lyase activity"/>
    <property type="evidence" value="ECO:0007669"/>
    <property type="project" value="InterPro"/>
</dbReference>
<keyword evidence="3" id="KW-0378">Hydrolase</keyword>
<dbReference type="SUPFAM" id="SSF51556">
    <property type="entry name" value="Metallo-dependent hydrolases"/>
    <property type="match status" value="1"/>
</dbReference>
<dbReference type="GO" id="GO:0005737">
    <property type="term" value="C:cytoplasm"/>
    <property type="evidence" value="ECO:0007669"/>
    <property type="project" value="TreeGrafter"/>
</dbReference>
<evidence type="ECO:0000313" key="3">
    <source>
        <dbReference type="EMBL" id="ORV55437.1"/>
    </source>
</evidence>
<sequence length="400" mass="44279">MNSLSYKAIDVDNHYYEPLDAFTRHLDKAFKTRGVQMVTQGKRTLAVIGGRVNHFVPNPTFDPIIVPGCLDLLFRGEIPEGVDPASLMKVERLTEHPEYQNRDARITVMDTQDIETVFMLPTFGCGVEEALKHDIDATMASVHAFNLWLDEDWGFDRPDRRIIAAPIISLADPAKALEEVDFVLARGAKLVLVRPAPVPGLVKPRSLGHPSHDPVWARLAEAGVPVGFHLSDSGYLHIAAAWGGKATFEGFGAKDPLDNVLLDDRAIHDTMASMIVHGVFTRHPKLKAVSIENGSYFVHRLVKRLKKAANTQPRDFPEDPVEQLRNNVWIAPYYEDDLPELAEVIGVDKILFGSDWPHGEGLESPVSFTGELTAFSESDIRKIMRDNALELLGAKAAVAA</sequence>
<dbReference type="Proteomes" id="UP000193010">
    <property type="component" value="Unassembled WGS sequence"/>
</dbReference>
<name>A0A1X1UF43_MYCFL</name>
<dbReference type="PANTHER" id="PTHR21240">
    <property type="entry name" value="2-AMINO-3-CARBOXYLMUCONATE-6-SEMIALDEHYDE DECARBOXYLASE"/>
    <property type="match status" value="1"/>
</dbReference>
<evidence type="ECO:0000259" key="2">
    <source>
        <dbReference type="Pfam" id="PF04909"/>
    </source>
</evidence>
<dbReference type="Pfam" id="PF04909">
    <property type="entry name" value="Amidohydro_2"/>
    <property type="match status" value="1"/>
</dbReference>
<organism evidence="3 4">
    <name type="scientific">Mycobacterium florentinum</name>
    <dbReference type="NCBI Taxonomy" id="292462"/>
    <lineage>
        <taxon>Bacteria</taxon>
        <taxon>Bacillati</taxon>
        <taxon>Actinomycetota</taxon>
        <taxon>Actinomycetes</taxon>
        <taxon>Mycobacteriales</taxon>
        <taxon>Mycobacteriaceae</taxon>
        <taxon>Mycobacterium</taxon>
        <taxon>Mycobacterium simiae complex</taxon>
    </lineage>
</organism>
<proteinExistence type="predicted"/>
<evidence type="ECO:0000256" key="1">
    <source>
        <dbReference type="ARBA" id="ARBA00023239"/>
    </source>
</evidence>
<dbReference type="EMBL" id="LQOV01000007">
    <property type="protein sequence ID" value="ORV55437.1"/>
    <property type="molecule type" value="Genomic_DNA"/>
</dbReference>
<reference evidence="3 4" key="1">
    <citation type="submission" date="2016-01" db="EMBL/GenBank/DDBJ databases">
        <title>The new phylogeny of the genus Mycobacterium.</title>
        <authorList>
            <person name="Tarcisio F."/>
            <person name="Conor M."/>
            <person name="Antonella G."/>
            <person name="Elisabetta G."/>
            <person name="Giulia F.S."/>
            <person name="Sara T."/>
            <person name="Anna F."/>
            <person name="Clotilde B."/>
            <person name="Roberto B."/>
            <person name="Veronica D.S."/>
            <person name="Fabio R."/>
            <person name="Monica P."/>
            <person name="Olivier J."/>
            <person name="Enrico T."/>
            <person name="Nicola S."/>
        </authorList>
    </citation>
    <scope>NUCLEOTIDE SEQUENCE [LARGE SCALE GENOMIC DNA]</scope>
    <source>
        <strain evidence="3 4">DSM 44852</strain>
    </source>
</reference>
<accession>A0A1X1UF43</accession>
<dbReference type="InterPro" id="IPR032465">
    <property type="entry name" value="ACMSD"/>
</dbReference>
<dbReference type="PANTHER" id="PTHR21240:SF28">
    <property type="entry name" value="ISO-OROTATE DECARBOXYLASE (EUROFUNG)"/>
    <property type="match status" value="1"/>
</dbReference>